<dbReference type="VEuPathDB" id="FungiDB:CHGG_09051"/>
<dbReference type="AlphaFoldDB" id="Q2GSK3"/>
<gene>
    <name evidence="2" type="ORF">CHGG_09051</name>
</gene>
<dbReference type="GeneID" id="4395310"/>
<organism evidence="2 3">
    <name type="scientific">Chaetomium globosum (strain ATCC 6205 / CBS 148.51 / DSM 1962 / NBRC 6347 / NRRL 1970)</name>
    <name type="common">Soil fungus</name>
    <dbReference type="NCBI Taxonomy" id="306901"/>
    <lineage>
        <taxon>Eukaryota</taxon>
        <taxon>Fungi</taxon>
        <taxon>Dikarya</taxon>
        <taxon>Ascomycota</taxon>
        <taxon>Pezizomycotina</taxon>
        <taxon>Sordariomycetes</taxon>
        <taxon>Sordariomycetidae</taxon>
        <taxon>Sordariales</taxon>
        <taxon>Chaetomiaceae</taxon>
        <taxon>Chaetomium</taxon>
    </lineage>
</organism>
<dbReference type="Proteomes" id="UP000001056">
    <property type="component" value="Unassembled WGS sequence"/>
</dbReference>
<evidence type="ECO:0000256" key="1">
    <source>
        <dbReference type="SAM" id="MobiDB-lite"/>
    </source>
</evidence>
<sequence length="113" mass="12088">MASTTTCPSVAIPDLSTLAVPHDINLMVIPGTSTEDSTMNLCCEPSPVHVIDRCWVWCELPASYWVNGTQSNDAVQQACRRRRPACGPTAATSLGFPLPAGSSMRRAGLGRTR</sequence>
<dbReference type="RefSeq" id="XP_001226978.1">
    <property type="nucleotide sequence ID" value="XM_001226977.1"/>
</dbReference>
<proteinExistence type="predicted"/>
<accession>Q2GSK3</accession>
<dbReference type="OrthoDB" id="5203703at2759"/>
<feature type="region of interest" description="Disordered" evidence="1">
    <location>
        <begin position="87"/>
        <end position="113"/>
    </location>
</feature>
<keyword evidence="3" id="KW-1185">Reference proteome</keyword>
<name>Q2GSK3_CHAGB</name>
<dbReference type="eggNOG" id="ENOG502R74G">
    <property type="taxonomic scope" value="Eukaryota"/>
</dbReference>
<evidence type="ECO:0000313" key="2">
    <source>
        <dbReference type="EMBL" id="EAQ85037.1"/>
    </source>
</evidence>
<evidence type="ECO:0000313" key="3">
    <source>
        <dbReference type="Proteomes" id="UP000001056"/>
    </source>
</evidence>
<dbReference type="InParanoid" id="Q2GSK3"/>
<reference evidence="3" key="1">
    <citation type="journal article" date="2015" name="Genome Announc.">
        <title>Draft genome sequence of the cellulolytic fungus Chaetomium globosum.</title>
        <authorList>
            <person name="Cuomo C.A."/>
            <person name="Untereiner W.A."/>
            <person name="Ma L.-J."/>
            <person name="Grabherr M."/>
            <person name="Birren B.W."/>
        </authorList>
    </citation>
    <scope>NUCLEOTIDE SEQUENCE [LARGE SCALE GENOMIC DNA]</scope>
    <source>
        <strain evidence="3">ATCC 6205 / CBS 148.51 / DSM 1962 / NBRC 6347 / NRRL 1970</strain>
    </source>
</reference>
<dbReference type="EMBL" id="CH408034">
    <property type="protein sequence ID" value="EAQ85037.1"/>
    <property type="molecule type" value="Genomic_DNA"/>
</dbReference>
<protein>
    <submittedName>
        <fullName evidence="2">Uncharacterized protein</fullName>
    </submittedName>
</protein>
<dbReference type="HOGENOM" id="CLU_2133230_0_0_1"/>